<evidence type="ECO:0000256" key="1">
    <source>
        <dbReference type="ARBA" id="ARBA00006484"/>
    </source>
</evidence>
<dbReference type="InterPro" id="IPR036291">
    <property type="entry name" value="NAD(P)-bd_dom_sf"/>
</dbReference>
<evidence type="ECO:0000256" key="2">
    <source>
        <dbReference type="ARBA" id="ARBA00023002"/>
    </source>
</evidence>
<dbReference type="OrthoDB" id="191139at2759"/>
<dbReference type="STRING" id="1196081.A0A364KNM5"/>
<proteinExistence type="inferred from homology"/>
<dbReference type="PANTHER" id="PTHR43157:SF31">
    <property type="entry name" value="PHOSPHATIDYLINOSITOL-GLYCAN BIOSYNTHESIS CLASS F PROTEIN"/>
    <property type="match status" value="1"/>
</dbReference>
<dbReference type="GO" id="GO:0016491">
    <property type="term" value="F:oxidoreductase activity"/>
    <property type="evidence" value="ECO:0007669"/>
    <property type="project" value="UniProtKB-KW"/>
</dbReference>
<dbReference type="InterPro" id="IPR002347">
    <property type="entry name" value="SDR_fam"/>
</dbReference>
<protein>
    <submittedName>
        <fullName evidence="3">Uncharacterized protein</fullName>
    </submittedName>
</protein>
<keyword evidence="2" id="KW-0560">Oxidoreductase</keyword>
<accession>A0A364KNM5</accession>
<sequence length="317" mass="34804">MVNNVFSVDSLPDLTGKLYVVTGGNAGIGKTTVAGLASRGARVYMGSRSAERAENAITDIKRELGNPQADIVFLRLDLTDFKSVVEATRELRRKETALHGLINNAGIMGVPFSRTKDGYEIQFQTNYLSHWLFTYHLLPLLESTALSQPGTARIVNVTSDGHERFTLKEAIRLDDPNLESESAMVRYGHSKLANILHTRQLNAVYGPKGKKSSGIIVAAVHPGHIDTNLNKQATGMAPAAVLRIMTPIMRCTGILDHEAKGAVSSLFAIADLNFTESGAYVVPYAKTGKPSQKAQDDQLAERLWEWTFELFQERGYL</sequence>
<organism evidence="3 4">
    <name type="scientific">Talaromyces amestolkiae</name>
    <dbReference type="NCBI Taxonomy" id="1196081"/>
    <lineage>
        <taxon>Eukaryota</taxon>
        <taxon>Fungi</taxon>
        <taxon>Dikarya</taxon>
        <taxon>Ascomycota</taxon>
        <taxon>Pezizomycotina</taxon>
        <taxon>Eurotiomycetes</taxon>
        <taxon>Eurotiomycetidae</taxon>
        <taxon>Eurotiales</taxon>
        <taxon>Trichocomaceae</taxon>
        <taxon>Talaromyces</taxon>
        <taxon>Talaromyces sect. Talaromyces</taxon>
    </lineage>
</organism>
<dbReference type="Gene3D" id="3.40.50.720">
    <property type="entry name" value="NAD(P)-binding Rossmann-like Domain"/>
    <property type="match status" value="1"/>
</dbReference>
<reference evidence="3 4" key="1">
    <citation type="journal article" date="2017" name="Biotechnol. Biofuels">
        <title>Differential beta-glucosidase expression as a function of carbon source availability in Talaromyces amestolkiae: a genomic and proteomic approach.</title>
        <authorList>
            <person name="de Eugenio L.I."/>
            <person name="Mendez-Liter J.A."/>
            <person name="Nieto-Dominguez M."/>
            <person name="Alonso L."/>
            <person name="Gil-Munoz J."/>
            <person name="Barriuso J."/>
            <person name="Prieto A."/>
            <person name="Martinez M.J."/>
        </authorList>
    </citation>
    <scope>NUCLEOTIDE SEQUENCE [LARGE SCALE GENOMIC DNA]</scope>
    <source>
        <strain evidence="3 4">CIB</strain>
    </source>
</reference>
<comment type="caution">
    <text evidence="3">The sequence shown here is derived from an EMBL/GenBank/DDBJ whole genome shotgun (WGS) entry which is preliminary data.</text>
</comment>
<dbReference type="RefSeq" id="XP_040729674.1">
    <property type="nucleotide sequence ID" value="XM_040873175.1"/>
</dbReference>
<dbReference type="SUPFAM" id="SSF51735">
    <property type="entry name" value="NAD(P)-binding Rossmann-fold domains"/>
    <property type="match status" value="1"/>
</dbReference>
<name>A0A364KNM5_TALAM</name>
<dbReference type="GeneID" id="63790386"/>
<evidence type="ECO:0000313" key="4">
    <source>
        <dbReference type="Proteomes" id="UP000249363"/>
    </source>
</evidence>
<dbReference type="EMBL" id="MIKG01000001">
    <property type="protein sequence ID" value="RAO65157.1"/>
    <property type="molecule type" value="Genomic_DNA"/>
</dbReference>
<comment type="similarity">
    <text evidence="1">Belongs to the short-chain dehydrogenases/reductases (SDR) family.</text>
</comment>
<evidence type="ECO:0000313" key="3">
    <source>
        <dbReference type="EMBL" id="RAO65157.1"/>
    </source>
</evidence>
<dbReference type="PRINTS" id="PR00081">
    <property type="entry name" value="GDHRDH"/>
</dbReference>
<gene>
    <name evidence="3" type="ORF">BHQ10_001169</name>
</gene>
<dbReference type="Proteomes" id="UP000249363">
    <property type="component" value="Unassembled WGS sequence"/>
</dbReference>
<dbReference type="AlphaFoldDB" id="A0A364KNM5"/>
<keyword evidence="4" id="KW-1185">Reference proteome</keyword>
<dbReference type="Pfam" id="PF00106">
    <property type="entry name" value="adh_short"/>
    <property type="match status" value="1"/>
</dbReference>
<dbReference type="PANTHER" id="PTHR43157">
    <property type="entry name" value="PHOSPHATIDYLINOSITOL-GLYCAN BIOSYNTHESIS CLASS F PROTEIN-RELATED"/>
    <property type="match status" value="1"/>
</dbReference>